<accession>A0A446BJK8</accession>
<name>A0A446BJK8_9PEZI</name>
<dbReference type="AlphaFoldDB" id="A0A446BJK8"/>
<dbReference type="EMBL" id="OUUZ01000009">
    <property type="protein sequence ID" value="SPQ22668.1"/>
    <property type="molecule type" value="Genomic_DNA"/>
</dbReference>
<feature type="compositionally biased region" description="Basic and acidic residues" evidence="1">
    <location>
        <begin position="68"/>
        <end position="84"/>
    </location>
</feature>
<dbReference type="Proteomes" id="UP000289323">
    <property type="component" value="Unassembled WGS sequence"/>
</dbReference>
<gene>
    <name evidence="2" type="ORF">TT172_LOCUS5087</name>
</gene>
<evidence type="ECO:0000313" key="2">
    <source>
        <dbReference type="EMBL" id="SPQ22668.1"/>
    </source>
</evidence>
<feature type="compositionally biased region" description="Basic residues" evidence="1">
    <location>
        <begin position="57"/>
        <end position="67"/>
    </location>
</feature>
<reference evidence="2 3" key="1">
    <citation type="submission" date="2018-04" db="EMBL/GenBank/DDBJ databases">
        <authorList>
            <person name="Huttner S."/>
            <person name="Dainat J."/>
        </authorList>
    </citation>
    <scope>NUCLEOTIDE SEQUENCE [LARGE SCALE GENOMIC DNA]</scope>
</reference>
<evidence type="ECO:0000256" key="1">
    <source>
        <dbReference type="SAM" id="MobiDB-lite"/>
    </source>
</evidence>
<sequence>MAVRQIIRLRYNNLTALQEELVKLFPNGDFDVEIVMGQITLTLPRELLPEEIQRINSKQRHYRRRSDRQRSDSQRSDRQRSDSR</sequence>
<evidence type="ECO:0000313" key="3">
    <source>
        <dbReference type="Proteomes" id="UP000289323"/>
    </source>
</evidence>
<feature type="region of interest" description="Disordered" evidence="1">
    <location>
        <begin position="55"/>
        <end position="84"/>
    </location>
</feature>
<organism evidence="2 3">
    <name type="scientific">Thermothielavioides terrestris</name>
    <dbReference type="NCBI Taxonomy" id="2587410"/>
    <lineage>
        <taxon>Eukaryota</taxon>
        <taxon>Fungi</taxon>
        <taxon>Dikarya</taxon>
        <taxon>Ascomycota</taxon>
        <taxon>Pezizomycotina</taxon>
        <taxon>Sordariomycetes</taxon>
        <taxon>Sordariomycetidae</taxon>
        <taxon>Sordariales</taxon>
        <taxon>Chaetomiaceae</taxon>
        <taxon>Thermothielavioides</taxon>
    </lineage>
</organism>
<proteinExistence type="predicted"/>
<protein>
    <submittedName>
        <fullName evidence="2">Df9ba8f4-a43f-415a-aad8-3fb9e5419a73</fullName>
    </submittedName>
</protein>